<evidence type="ECO:0000256" key="1">
    <source>
        <dbReference type="ARBA" id="ARBA00005122"/>
    </source>
</evidence>
<keyword evidence="3 5" id="KW-0408">Iron</keyword>
<dbReference type="GO" id="GO:0020037">
    <property type="term" value="F:heme binding"/>
    <property type="evidence" value="ECO:0007669"/>
    <property type="project" value="InterPro"/>
</dbReference>
<dbReference type="Gene3D" id="1.10.630.10">
    <property type="entry name" value="Cytochrome P450"/>
    <property type="match status" value="1"/>
</dbReference>
<dbReference type="GO" id="GO:0010268">
    <property type="term" value="P:brassinosteroid homeostasis"/>
    <property type="evidence" value="ECO:0007669"/>
    <property type="project" value="TreeGrafter"/>
</dbReference>
<keyword evidence="7" id="KW-1133">Transmembrane helix</keyword>
<dbReference type="PRINTS" id="PR00385">
    <property type="entry name" value="P450"/>
</dbReference>
<comment type="similarity">
    <text evidence="6">Belongs to the cytochrome P450 family.</text>
</comment>
<evidence type="ECO:0000256" key="5">
    <source>
        <dbReference type="PIRSR" id="PIRSR602401-1"/>
    </source>
</evidence>
<dbReference type="EMBL" id="MF448632">
    <property type="protein sequence ID" value="ATG29953.1"/>
    <property type="molecule type" value="mRNA"/>
</dbReference>
<dbReference type="InterPro" id="IPR017972">
    <property type="entry name" value="Cyt_P450_CS"/>
</dbReference>
<keyword evidence="6" id="KW-0560">Oxidoreductase</keyword>
<keyword evidence="4" id="KW-0876">Taxol biosynthesis</keyword>
<dbReference type="AlphaFoldDB" id="A0A291FAZ1"/>
<dbReference type="PANTHER" id="PTHR24286">
    <property type="entry name" value="CYTOCHROME P450 26"/>
    <property type="match status" value="1"/>
</dbReference>
<dbReference type="GO" id="GO:0016705">
    <property type="term" value="F:oxidoreductase activity, acting on paired donors, with incorporation or reduction of molecular oxygen"/>
    <property type="evidence" value="ECO:0007669"/>
    <property type="project" value="InterPro"/>
</dbReference>
<dbReference type="UniPathway" id="UPA00842"/>
<dbReference type="GO" id="GO:0005506">
    <property type="term" value="F:iron ion binding"/>
    <property type="evidence" value="ECO:0007669"/>
    <property type="project" value="InterPro"/>
</dbReference>
<dbReference type="GO" id="GO:0016132">
    <property type="term" value="P:brassinosteroid biosynthetic process"/>
    <property type="evidence" value="ECO:0007669"/>
    <property type="project" value="TreeGrafter"/>
</dbReference>
<keyword evidence="5 6" id="KW-0349">Heme</keyword>
<protein>
    <submittedName>
        <fullName evidence="8">CYP720B26</fullName>
    </submittedName>
</protein>
<feature type="binding site" description="axial binding residue" evidence="5">
    <location>
        <position position="433"/>
    </location>
    <ligand>
        <name>heme</name>
        <dbReference type="ChEBI" id="CHEBI:30413"/>
    </ligand>
    <ligandPart>
        <name>Fe</name>
        <dbReference type="ChEBI" id="CHEBI:18248"/>
    </ligandPart>
</feature>
<keyword evidence="6" id="KW-0503">Monooxygenase</keyword>
<dbReference type="GO" id="GO:0004497">
    <property type="term" value="F:monooxygenase activity"/>
    <property type="evidence" value="ECO:0007669"/>
    <property type="project" value="UniProtKB-KW"/>
</dbReference>
<keyword evidence="7" id="KW-0812">Transmembrane</keyword>
<reference evidence="8" key="1">
    <citation type="journal article" date="2017" name="Front. Plant Sci.">
        <title>Transcriptome Assembly and Systematic Identification of Novel Cytochrome P450s in Taxus chinensis.</title>
        <authorList>
            <person name="Liao W."/>
            <person name="Zhao S."/>
            <person name="Zhang M."/>
            <person name="Dong K."/>
            <person name="Chen Y."/>
            <person name="Fu C."/>
            <person name="Yu L."/>
        </authorList>
    </citation>
    <scope>NUCLEOTIDE SEQUENCE</scope>
</reference>
<dbReference type="CDD" id="cd11043">
    <property type="entry name" value="CYP90-like"/>
    <property type="match status" value="1"/>
</dbReference>
<evidence type="ECO:0000256" key="7">
    <source>
        <dbReference type="SAM" id="Phobius"/>
    </source>
</evidence>
<comment type="pathway">
    <text evidence="1">Alkaloid biosynthesis; taxol biosynthesis.</text>
</comment>
<feature type="transmembrane region" description="Helical" evidence="7">
    <location>
        <begin position="12"/>
        <end position="29"/>
    </location>
</feature>
<comment type="cofactor">
    <cofactor evidence="5">
        <name>heme</name>
        <dbReference type="ChEBI" id="CHEBI:30413"/>
    </cofactor>
</comment>
<evidence type="ECO:0000313" key="8">
    <source>
        <dbReference type="EMBL" id="ATG29953.1"/>
    </source>
</evidence>
<dbReference type="Pfam" id="PF00067">
    <property type="entry name" value="p450"/>
    <property type="match status" value="1"/>
</dbReference>
<dbReference type="GO" id="GO:0042617">
    <property type="term" value="P:paclitaxel biosynthetic process"/>
    <property type="evidence" value="ECO:0007669"/>
    <property type="project" value="UniProtKB-UniPathway"/>
</dbReference>
<evidence type="ECO:0000256" key="4">
    <source>
        <dbReference type="ARBA" id="ARBA00023059"/>
    </source>
</evidence>
<dbReference type="InterPro" id="IPR036396">
    <property type="entry name" value="Cyt_P450_sf"/>
</dbReference>
<dbReference type="InterPro" id="IPR002401">
    <property type="entry name" value="Cyt_P450_E_grp-I"/>
</dbReference>
<organism evidence="8">
    <name type="scientific">Taxus chinensis</name>
    <name type="common">Chinese yew</name>
    <name type="synonym">Taxus wallichiana var. chinensis</name>
    <dbReference type="NCBI Taxonomy" id="29808"/>
    <lineage>
        <taxon>Eukaryota</taxon>
        <taxon>Viridiplantae</taxon>
        <taxon>Streptophyta</taxon>
        <taxon>Embryophyta</taxon>
        <taxon>Tracheophyta</taxon>
        <taxon>Spermatophyta</taxon>
        <taxon>Pinopsida</taxon>
        <taxon>Pinidae</taxon>
        <taxon>Conifers II</taxon>
        <taxon>Cupressales</taxon>
        <taxon>Taxaceae</taxon>
        <taxon>Taxus</taxon>
    </lineage>
</organism>
<sequence>MEQLIYSIVYSNWYLWVLGLFICVILLLLRRSNDRQGNGSANKPKLPPGSAGLPFIGETIRFLRDAKSPGRRKFFDEHELRYGPIFRCSLFGRTRAVVSVDPEFNKYVLQNEGRLFESNALAPFRNLIGKYGLSAVQGELQRKLHATAVNLLKHETLSSDFMEDIQDIFQAGMRKWEEEGDIPIQHKCNQIVLNLMAKKLLDLPPSEEMGDIYKAFDDFVGAVLSFPLNIPGTTYARGIRARGILLKRIHKCIKERREHPEVLRNDLLTKLVREGTFSDEIIADTIIFFVFAGVETSAMAMTFAVKYLAENPRALEELRAEHDALLKAKGKGNEKLTWNDYQSMKFVHCVINETLRLGGATVVLFREAKQDIKVKDFVIPKGWTVSVFLSATHVDGKYHYEADKFLPWRWQNEGQETLEEPCYMPFGRGGRLCPGLHLARFEIALFLHNFVTKFRWEQLEIDRATYFPLPSTENGFPIRLYSRVHE</sequence>
<evidence type="ECO:0000256" key="3">
    <source>
        <dbReference type="ARBA" id="ARBA00023004"/>
    </source>
</evidence>
<dbReference type="PROSITE" id="PS00086">
    <property type="entry name" value="CYTOCHROME_P450"/>
    <property type="match status" value="1"/>
</dbReference>
<name>A0A291FAZ1_TAXCH</name>
<dbReference type="SUPFAM" id="SSF48264">
    <property type="entry name" value="Cytochrome P450"/>
    <property type="match status" value="1"/>
</dbReference>
<dbReference type="PANTHER" id="PTHR24286:SF232">
    <property type="entry name" value="CYTOCHROME P450 SUPERFAMILY PROTEIN"/>
    <property type="match status" value="1"/>
</dbReference>
<accession>A0A291FAZ1</accession>
<dbReference type="PRINTS" id="PR00463">
    <property type="entry name" value="EP450I"/>
</dbReference>
<dbReference type="InterPro" id="IPR001128">
    <property type="entry name" value="Cyt_P450"/>
</dbReference>
<proteinExistence type="evidence at transcript level"/>
<evidence type="ECO:0000256" key="2">
    <source>
        <dbReference type="ARBA" id="ARBA00022723"/>
    </source>
</evidence>
<keyword evidence="7" id="KW-0472">Membrane</keyword>
<keyword evidence="2 5" id="KW-0479">Metal-binding</keyword>
<evidence type="ECO:0000256" key="6">
    <source>
        <dbReference type="RuleBase" id="RU000461"/>
    </source>
</evidence>
<dbReference type="GO" id="GO:0016125">
    <property type="term" value="P:sterol metabolic process"/>
    <property type="evidence" value="ECO:0007669"/>
    <property type="project" value="TreeGrafter"/>
</dbReference>